<dbReference type="Proteomes" id="UP000789525">
    <property type="component" value="Unassembled WGS sequence"/>
</dbReference>
<sequence length="155" mass="17223">MSPYRTYLNHRRPQEPSAFRVTSAPSSRPIGRSRNEQMPIMAITAKMEPSLLGLAFHIWEIQQAEIVGKKNRTAHGRLRPKSRPSKGAPITAETIPESKMVASNNPTRDVTVSGGAEDTEYHENEEEVDPISKNQRKLVELAAALVEGTQRGIPQ</sequence>
<evidence type="ECO:0000313" key="2">
    <source>
        <dbReference type="Proteomes" id="UP000789525"/>
    </source>
</evidence>
<accession>A0ACA9NT98</accession>
<keyword evidence="2" id="KW-1185">Reference proteome</keyword>
<protein>
    <submittedName>
        <fullName evidence="1">13419_t:CDS:1</fullName>
    </submittedName>
</protein>
<comment type="caution">
    <text evidence="1">The sequence shown here is derived from an EMBL/GenBank/DDBJ whole genome shotgun (WGS) entry which is preliminary data.</text>
</comment>
<dbReference type="EMBL" id="CAJVPT010023769">
    <property type="protein sequence ID" value="CAG8667143.1"/>
    <property type="molecule type" value="Genomic_DNA"/>
</dbReference>
<organism evidence="1 2">
    <name type="scientific">Acaulospora colombiana</name>
    <dbReference type="NCBI Taxonomy" id="27376"/>
    <lineage>
        <taxon>Eukaryota</taxon>
        <taxon>Fungi</taxon>
        <taxon>Fungi incertae sedis</taxon>
        <taxon>Mucoromycota</taxon>
        <taxon>Glomeromycotina</taxon>
        <taxon>Glomeromycetes</taxon>
        <taxon>Diversisporales</taxon>
        <taxon>Acaulosporaceae</taxon>
        <taxon>Acaulospora</taxon>
    </lineage>
</organism>
<evidence type="ECO:0000313" key="1">
    <source>
        <dbReference type="EMBL" id="CAG8667143.1"/>
    </source>
</evidence>
<proteinExistence type="predicted"/>
<name>A0ACA9NT98_9GLOM</name>
<reference evidence="1" key="1">
    <citation type="submission" date="2021-06" db="EMBL/GenBank/DDBJ databases">
        <authorList>
            <person name="Kallberg Y."/>
            <person name="Tangrot J."/>
            <person name="Rosling A."/>
        </authorList>
    </citation>
    <scope>NUCLEOTIDE SEQUENCE</scope>
    <source>
        <strain evidence="1">CL356</strain>
    </source>
</reference>
<gene>
    <name evidence="1" type="ORF">ACOLOM_LOCUS8808</name>
</gene>